<dbReference type="Pfam" id="PF00583">
    <property type="entry name" value="Acetyltransf_1"/>
    <property type="match status" value="1"/>
</dbReference>
<dbReference type="Gene3D" id="3.40.630.30">
    <property type="match status" value="1"/>
</dbReference>
<gene>
    <name evidence="2" type="ORF">BTJ39_14065</name>
</gene>
<dbReference type="GO" id="GO:0016747">
    <property type="term" value="F:acyltransferase activity, transferring groups other than amino-acyl groups"/>
    <property type="evidence" value="ECO:0007669"/>
    <property type="project" value="InterPro"/>
</dbReference>
<organism evidence="2 3">
    <name type="scientific">Izhakiella australiensis</name>
    <dbReference type="NCBI Taxonomy" id="1926881"/>
    <lineage>
        <taxon>Bacteria</taxon>
        <taxon>Pseudomonadati</taxon>
        <taxon>Pseudomonadota</taxon>
        <taxon>Gammaproteobacteria</taxon>
        <taxon>Enterobacterales</taxon>
        <taxon>Erwiniaceae</taxon>
        <taxon>Izhakiella</taxon>
    </lineage>
</organism>
<keyword evidence="2" id="KW-0808">Transferase</keyword>
<reference evidence="2 3" key="1">
    <citation type="submission" date="2016-12" db="EMBL/GenBank/DDBJ databases">
        <title>Izhakiella australiana sp. nov. of genus Izhakiella isolated from Australian desert.</title>
        <authorList>
            <person name="Ji M."/>
        </authorList>
    </citation>
    <scope>NUCLEOTIDE SEQUENCE [LARGE SCALE GENOMIC DNA]</scope>
    <source>
        <strain evidence="2 3">D4N98</strain>
    </source>
</reference>
<dbReference type="CDD" id="cd04301">
    <property type="entry name" value="NAT_SF"/>
    <property type="match status" value="1"/>
</dbReference>
<dbReference type="InterPro" id="IPR000182">
    <property type="entry name" value="GNAT_dom"/>
</dbReference>
<proteinExistence type="predicted"/>
<comment type="caution">
    <text evidence="2">The sequence shown here is derived from an EMBL/GenBank/DDBJ whole genome shotgun (WGS) entry which is preliminary data.</text>
</comment>
<keyword evidence="3" id="KW-1185">Reference proteome</keyword>
<dbReference type="SUPFAM" id="SSF55729">
    <property type="entry name" value="Acyl-CoA N-acyltransferases (Nat)"/>
    <property type="match status" value="1"/>
</dbReference>
<protein>
    <submittedName>
        <fullName evidence="2">GNAT family N-acetyltransferase</fullName>
    </submittedName>
</protein>
<accession>A0A1S8YKB8</accession>
<dbReference type="AlphaFoldDB" id="A0A1S8YKB8"/>
<dbReference type="STRING" id="1926881.BTJ39_14065"/>
<dbReference type="Proteomes" id="UP000190667">
    <property type="component" value="Unassembled WGS sequence"/>
</dbReference>
<evidence type="ECO:0000313" key="3">
    <source>
        <dbReference type="Proteomes" id="UP000190667"/>
    </source>
</evidence>
<dbReference type="InterPro" id="IPR016181">
    <property type="entry name" value="Acyl_CoA_acyltransferase"/>
</dbReference>
<dbReference type="PROSITE" id="PS51186">
    <property type="entry name" value="GNAT"/>
    <property type="match status" value="1"/>
</dbReference>
<evidence type="ECO:0000259" key="1">
    <source>
        <dbReference type="PROSITE" id="PS51186"/>
    </source>
</evidence>
<dbReference type="EMBL" id="MRUL01000009">
    <property type="protein sequence ID" value="OON39460.1"/>
    <property type="molecule type" value="Genomic_DNA"/>
</dbReference>
<dbReference type="RefSeq" id="WP_078003392.1">
    <property type="nucleotide sequence ID" value="NZ_MRUL01000009.1"/>
</dbReference>
<dbReference type="OrthoDB" id="9812289at2"/>
<name>A0A1S8YKB8_9GAMM</name>
<feature type="domain" description="N-acetyltransferase" evidence="1">
    <location>
        <begin position="3"/>
        <end position="144"/>
    </location>
</feature>
<sequence>MSIILRHASLKEIHLLYNQLPEFDAYHSLNDMEMRIADKPHLVRIAEIDGELAGFKLGYALDKNCFYSWLGGVLPGFRREGVAHALLRDQELWAQSQGYSRVSVNTRNRFKEMLLLLVSRDYQLVALQPGETAAEHKLRLEKAL</sequence>
<evidence type="ECO:0000313" key="2">
    <source>
        <dbReference type="EMBL" id="OON39460.1"/>
    </source>
</evidence>